<keyword evidence="1" id="KW-0472">Membrane</keyword>
<evidence type="ECO:0000313" key="4">
    <source>
        <dbReference type="Proteomes" id="UP000065822"/>
    </source>
</evidence>
<keyword evidence="1" id="KW-1133">Transmembrane helix</keyword>
<organism evidence="3 5">
    <name type="scientific">Capnocytophaga haemolytica</name>
    <dbReference type="NCBI Taxonomy" id="45243"/>
    <lineage>
        <taxon>Bacteria</taxon>
        <taxon>Pseudomonadati</taxon>
        <taxon>Bacteroidota</taxon>
        <taxon>Flavobacteriia</taxon>
        <taxon>Flavobacteriales</taxon>
        <taxon>Flavobacteriaceae</taxon>
        <taxon>Capnocytophaga</taxon>
    </lineage>
</organism>
<keyword evidence="1" id="KW-0812">Transmembrane</keyword>
<dbReference type="EMBL" id="CP014227">
    <property type="protein sequence ID" value="AMD84760.1"/>
    <property type="molecule type" value="Genomic_DNA"/>
</dbReference>
<name>A0AAX2GWX1_9FLAO</name>
<dbReference type="RefSeq" id="WP_066428540.1">
    <property type="nucleotide sequence ID" value="NZ_CP014227.1"/>
</dbReference>
<dbReference type="Proteomes" id="UP000065822">
    <property type="component" value="Chromosome"/>
</dbReference>
<dbReference type="AlphaFoldDB" id="A0AAX2GWX1"/>
<evidence type="ECO:0000256" key="1">
    <source>
        <dbReference type="SAM" id="Phobius"/>
    </source>
</evidence>
<dbReference type="PROSITE" id="PS51257">
    <property type="entry name" value="PROKAR_LIPOPROTEIN"/>
    <property type="match status" value="1"/>
</dbReference>
<proteinExistence type="predicted"/>
<accession>A0AAX2GWX1</accession>
<evidence type="ECO:0000313" key="2">
    <source>
        <dbReference type="EMBL" id="AMD84760.1"/>
    </source>
</evidence>
<evidence type="ECO:0000313" key="5">
    <source>
        <dbReference type="Proteomes" id="UP000215539"/>
    </source>
</evidence>
<dbReference type="KEGG" id="chg:AXF12_04035"/>
<gene>
    <name evidence="2" type="ORF">AXF12_04035</name>
    <name evidence="3" type="ORF">SAMEA44541418_00929</name>
</gene>
<dbReference type="EMBL" id="LT906449">
    <property type="protein sequence ID" value="SNV07744.1"/>
    <property type="molecule type" value="Genomic_DNA"/>
</dbReference>
<sequence length="160" mass="18417">MSKIVVICSLLVLSLSCKVRQQQSSIALSNETNIVKNTTDTTKVKAFITSDLSLITDLIIESEYDSLGRSRPLTLSHTQEGNTEVLSITGGHLHWRSSYCKKQQSIAQKEQYTTVSETLNEITAQQYTYKNESYPRLRKWRWWAWIGVLLGMIVLHFYRK</sequence>
<reference evidence="2 4" key="1">
    <citation type="submission" date="2016-02" db="EMBL/GenBank/DDBJ databases">
        <authorList>
            <person name="Holder M.E."/>
            <person name="Ajami N.J."/>
            <person name="Petrosino J.F."/>
        </authorList>
    </citation>
    <scope>NUCLEOTIDE SEQUENCE [LARGE SCALE GENOMIC DNA]</scope>
    <source>
        <strain evidence="2 4">CCUG 32990</strain>
    </source>
</reference>
<reference evidence="3 5" key="2">
    <citation type="submission" date="2017-06" db="EMBL/GenBank/DDBJ databases">
        <authorList>
            <consortium name="Pathogen Informatics"/>
        </authorList>
    </citation>
    <scope>NUCLEOTIDE SEQUENCE [LARGE SCALE GENOMIC DNA]</scope>
    <source>
        <strain evidence="3 5">NCTC12947</strain>
    </source>
</reference>
<feature type="transmembrane region" description="Helical" evidence="1">
    <location>
        <begin position="140"/>
        <end position="158"/>
    </location>
</feature>
<keyword evidence="4" id="KW-1185">Reference proteome</keyword>
<evidence type="ECO:0000313" key="3">
    <source>
        <dbReference type="EMBL" id="SNV07744.1"/>
    </source>
</evidence>
<protein>
    <submittedName>
        <fullName evidence="3">Uncharacterized protein</fullName>
    </submittedName>
</protein>
<dbReference type="Proteomes" id="UP000215539">
    <property type="component" value="Chromosome 1"/>
</dbReference>